<evidence type="ECO:0000259" key="1">
    <source>
        <dbReference type="PROSITE" id="PS51186"/>
    </source>
</evidence>
<accession>A0ABS0N045</accession>
<dbReference type="SUPFAM" id="SSF55729">
    <property type="entry name" value="Acyl-CoA N-acyltransferases (Nat)"/>
    <property type="match status" value="1"/>
</dbReference>
<gene>
    <name evidence="2" type="ORF">I5L03_01960</name>
</gene>
<dbReference type="RefSeq" id="WP_197920022.1">
    <property type="nucleotide sequence ID" value="NZ_CAWPTA010000006.1"/>
</dbReference>
<dbReference type="Pfam" id="PF13302">
    <property type="entry name" value="Acetyltransf_3"/>
    <property type="match status" value="1"/>
</dbReference>
<feature type="domain" description="N-acetyltransferase" evidence="1">
    <location>
        <begin position="16"/>
        <end position="177"/>
    </location>
</feature>
<sequence>MTLRHAASPMLVTDRLELWLPQAGDLPRMIEIVANPETHRFLGPQGTYADHMSRIMRNSGSWGLFGYGILAVKRRDNGRIIGNCGIFHTWRGLGEDFDDRAEGGWIIDAEHVGNGYAEEAMRAVLAWFDAEFGREVVALITLGNGPSFRLAEKLGFRDLREAEMPGGEAVQLLRRPPPGS</sequence>
<protein>
    <submittedName>
        <fullName evidence="2">GNAT family N-acetyltransferase</fullName>
    </submittedName>
</protein>
<name>A0ABS0N045_9SPHN</name>
<dbReference type="PANTHER" id="PTHR43792:SF1">
    <property type="entry name" value="N-ACETYLTRANSFERASE DOMAIN-CONTAINING PROTEIN"/>
    <property type="match status" value="1"/>
</dbReference>
<dbReference type="InterPro" id="IPR000182">
    <property type="entry name" value="GNAT_dom"/>
</dbReference>
<evidence type="ECO:0000313" key="3">
    <source>
        <dbReference type="Proteomes" id="UP000602442"/>
    </source>
</evidence>
<dbReference type="Proteomes" id="UP000602442">
    <property type="component" value="Unassembled WGS sequence"/>
</dbReference>
<evidence type="ECO:0000313" key="2">
    <source>
        <dbReference type="EMBL" id="MBH5321347.1"/>
    </source>
</evidence>
<dbReference type="InterPro" id="IPR051531">
    <property type="entry name" value="N-acetyltransferase"/>
</dbReference>
<comment type="caution">
    <text evidence="2">The sequence shown here is derived from an EMBL/GenBank/DDBJ whole genome shotgun (WGS) entry which is preliminary data.</text>
</comment>
<dbReference type="EMBL" id="JAEANY010000001">
    <property type="protein sequence ID" value="MBH5321347.1"/>
    <property type="molecule type" value="Genomic_DNA"/>
</dbReference>
<dbReference type="PROSITE" id="PS51186">
    <property type="entry name" value="GNAT"/>
    <property type="match status" value="1"/>
</dbReference>
<keyword evidence="3" id="KW-1185">Reference proteome</keyword>
<dbReference type="InterPro" id="IPR016181">
    <property type="entry name" value="Acyl_CoA_acyltransferase"/>
</dbReference>
<dbReference type="PANTHER" id="PTHR43792">
    <property type="entry name" value="GNAT FAMILY, PUTATIVE (AFU_ORTHOLOGUE AFUA_3G00765)-RELATED-RELATED"/>
    <property type="match status" value="1"/>
</dbReference>
<organism evidence="2 3">
    <name type="scientific">Aurantiacibacter sediminis</name>
    <dbReference type="NCBI Taxonomy" id="2793064"/>
    <lineage>
        <taxon>Bacteria</taxon>
        <taxon>Pseudomonadati</taxon>
        <taxon>Pseudomonadota</taxon>
        <taxon>Alphaproteobacteria</taxon>
        <taxon>Sphingomonadales</taxon>
        <taxon>Erythrobacteraceae</taxon>
        <taxon>Aurantiacibacter</taxon>
    </lineage>
</organism>
<dbReference type="Gene3D" id="3.40.630.30">
    <property type="match status" value="1"/>
</dbReference>
<reference evidence="2 3" key="1">
    <citation type="submission" date="2020-11" db="EMBL/GenBank/DDBJ databases">
        <title>Erythrobacter sediminis sp. nov., a marine bacterium from a tidal flat of Garorim Bay.</title>
        <authorList>
            <person name="Kim D."/>
            <person name="Yoo Y."/>
            <person name="Kim J.-J."/>
        </authorList>
    </citation>
    <scope>NUCLEOTIDE SEQUENCE [LARGE SCALE GENOMIC DNA]</scope>
    <source>
        <strain evidence="2 3">JGD-13</strain>
    </source>
</reference>
<proteinExistence type="predicted"/>